<dbReference type="EnsemblPlants" id="OGLUM03G11900.1">
    <property type="protein sequence ID" value="OGLUM03G11900.1"/>
    <property type="gene ID" value="OGLUM03G11900"/>
</dbReference>
<sequence length="98" mass="10598">MAGIAGEPGRVDFHILGLEQFSLWVARLCSRGAATGSPPPFPLATAAAWTLERLPPPADKTKRNGRKRKREKGEKGRKETGMTCGPHISVGLTLFLCE</sequence>
<dbReference type="Proteomes" id="UP000026961">
    <property type="component" value="Chromosome 3"/>
</dbReference>
<name>A0A0D9Z569_9ORYZ</name>
<feature type="compositionally biased region" description="Basic and acidic residues" evidence="1">
    <location>
        <begin position="71"/>
        <end position="80"/>
    </location>
</feature>
<reference evidence="2" key="2">
    <citation type="submission" date="2018-05" db="EMBL/GenBank/DDBJ databases">
        <title>OgluRS3 (Oryza glumaepatula Reference Sequence Version 3).</title>
        <authorList>
            <person name="Zhang J."/>
            <person name="Kudrna D."/>
            <person name="Lee S."/>
            <person name="Talag J."/>
            <person name="Welchert J."/>
            <person name="Wing R.A."/>
        </authorList>
    </citation>
    <scope>NUCLEOTIDE SEQUENCE [LARGE SCALE GENOMIC DNA]</scope>
</reference>
<dbReference type="Gramene" id="OGLUM03G11900.1">
    <property type="protein sequence ID" value="OGLUM03G11900.1"/>
    <property type="gene ID" value="OGLUM03G11900"/>
</dbReference>
<dbReference type="HOGENOM" id="CLU_2337302_0_0_1"/>
<protein>
    <submittedName>
        <fullName evidence="2">Uncharacterized protein</fullName>
    </submittedName>
</protein>
<evidence type="ECO:0000313" key="2">
    <source>
        <dbReference type="EnsemblPlants" id="OGLUM03G11900.1"/>
    </source>
</evidence>
<evidence type="ECO:0000256" key="1">
    <source>
        <dbReference type="SAM" id="MobiDB-lite"/>
    </source>
</evidence>
<dbReference type="AlphaFoldDB" id="A0A0D9Z569"/>
<accession>A0A0D9Z569</accession>
<reference evidence="2" key="1">
    <citation type="submission" date="2015-04" db="UniProtKB">
        <authorList>
            <consortium name="EnsemblPlants"/>
        </authorList>
    </citation>
    <scope>IDENTIFICATION</scope>
</reference>
<organism evidence="2">
    <name type="scientific">Oryza glumipatula</name>
    <dbReference type="NCBI Taxonomy" id="40148"/>
    <lineage>
        <taxon>Eukaryota</taxon>
        <taxon>Viridiplantae</taxon>
        <taxon>Streptophyta</taxon>
        <taxon>Embryophyta</taxon>
        <taxon>Tracheophyta</taxon>
        <taxon>Spermatophyta</taxon>
        <taxon>Magnoliopsida</taxon>
        <taxon>Liliopsida</taxon>
        <taxon>Poales</taxon>
        <taxon>Poaceae</taxon>
        <taxon>BOP clade</taxon>
        <taxon>Oryzoideae</taxon>
        <taxon>Oryzeae</taxon>
        <taxon>Oryzinae</taxon>
        <taxon>Oryza</taxon>
    </lineage>
</organism>
<proteinExistence type="predicted"/>
<feature type="region of interest" description="Disordered" evidence="1">
    <location>
        <begin position="52"/>
        <end position="83"/>
    </location>
</feature>
<keyword evidence="3" id="KW-1185">Reference proteome</keyword>
<evidence type="ECO:0000313" key="3">
    <source>
        <dbReference type="Proteomes" id="UP000026961"/>
    </source>
</evidence>